<reference evidence="2 3" key="1">
    <citation type="submission" date="2012-07" db="EMBL/GenBank/DDBJ databases">
        <title>The Genome Sequence of Fusobacterium sp. 4_8.</title>
        <authorList>
            <consortium name="The Broad Institute Genome Sequencing Platform"/>
            <person name="Earl A."/>
            <person name="Ward D."/>
            <person name="Feldgarden M."/>
            <person name="Gevers D."/>
            <person name="Sibley C.D."/>
            <person name="White A.P."/>
            <person name="Crowley S."/>
            <person name="Surette M."/>
            <person name="Strauss J.C."/>
            <person name="Ambrose C.E."/>
            <person name="Allen-Vercoe E."/>
            <person name="Walker B."/>
            <person name="Young S.K."/>
            <person name="Zeng Q."/>
            <person name="Gargeya S."/>
            <person name="Fitzgerald M."/>
            <person name="Haas B."/>
            <person name="Abouelleil A."/>
            <person name="Alvarado L."/>
            <person name="Arachchi H.M."/>
            <person name="Berlin A.M."/>
            <person name="Chapman S.B."/>
            <person name="Goldberg J."/>
            <person name="Griggs A."/>
            <person name="Gujja S."/>
            <person name="Hansen M."/>
            <person name="Howarth C."/>
            <person name="Imamovic A."/>
            <person name="Larimer J."/>
            <person name="McCowen C."/>
            <person name="Montmayeur A."/>
            <person name="Murphy C."/>
            <person name="Neiman D."/>
            <person name="Pearson M."/>
            <person name="Priest M."/>
            <person name="Roberts A."/>
            <person name="Saif S."/>
            <person name="Shea T."/>
            <person name="Sisk P."/>
            <person name="Sykes S."/>
            <person name="Wortman J."/>
            <person name="Nusbaum C."/>
            <person name="Birren B."/>
        </authorList>
    </citation>
    <scope>NUCLEOTIDE SEQUENCE [LARGE SCALE GENOMIC DNA]</scope>
    <source>
        <strain evidence="2 3">4_8</strain>
    </source>
</reference>
<sequence>MKKLLVLLTILSSIIAYAEDTIELEQTTVKGSKNF</sequence>
<feature type="chain" id="PRO_5004488947" evidence="1">
    <location>
        <begin position="19"/>
        <end position="35"/>
    </location>
</feature>
<gene>
    <name evidence="2" type="ORF">HMPREF0409_02362</name>
</gene>
<dbReference type="EMBL" id="CP003723">
    <property type="protein sequence ID" value="AGM23950.1"/>
    <property type="molecule type" value="Genomic_DNA"/>
</dbReference>
<feature type="signal peptide" evidence="1">
    <location>
        <begin position="1"/>
        <end position="18"/>
    </location>
</feature>
<evidence type="ECO:0000313" key="2">
    <source>
        <dbReference type="EMBL" id="AGM23950.1"/>
    </source>
</evidence>
<keyword evidence="1" id="KW-0732">Signal</keyword>
<accession>R9REB2</accession>
<evidence type="ECO:0000313" key="3">
    <source>
        <dbReference type="Proteomes" id="UP000014361"/>
    </source>
</evidence>
<proteinExistence type="predicted"/>
<evidence type="ECO:0000256" key="1">
    <source>
        <dbReference type="SAM" id="SignalP"/>
    </source>
</evidence>
<name>R9REB2_9FUSO</name>
<dbReference type="PATRIC" id="fig|469607.3.peg.1506"/>
<organism evidence="2 3">
    <name type="scientific">Fusobacterium animalis 4_8</name>
    <dbReference type="NCBI Taxonomy" id="469607"/>
    <lineage>
        <taxon>Bacteria</taxon>
        <taxon>Fusobacteriati</taxon>
        <taxon>Fusobacteriota</taxon>
        <taxon>Fusobacteriia</taxon>
        <taxon>Fusobacteriales</taxon>
        <taxon>Fusobacteriaceae</taxon>
        <taxon>Fusobacterium</taxon>
    </lineage>
</organism>
<protein>
    <submittedName>
        <fullName evidence="2">Uncharacterized protein</fullName>
    </submittedName>
</protein>
<dbReference type="Proteomes" id="UP000014361">
    <property type="component" value="Chromosome"/>
</dbReference>
<dbReference type="KEGG" id="fus:HMPREF0409_02362"/>
<dbReference type="HOGENOM" id="CLU_3365157_0_0_0"/>
<dbReference type="AlphaFoldDB" id="R9REB2"/>